<gene>
    <name evidence="1" type="ORF">LOK49_LG06G01002</name>
</gene>
<organism evidence="1 2">
    <name type="scientific">Camellia lanceoleosa</name>
    <dbReference type="NCBI Taxonomy" id="1840588"/>
    <lineage>
        <taxon>Eukaryota</taxon>
        <taxon>Viridiplantae</taxon>
        <taxon>Streptophyta</taxon>
        <taxon>Embryophyta</taxon>
        <taxon>Tracheophyta</taxon>
        <taxon>Spermatophyta</taxon>
        <taxon>Magnoliopsida</taxon>
        <taxon>eudicotyledons</taxon>
        <taxon>Gunneridae</taxon>
        <taxon>Pentapetalae</taxon>
        <taxon>asterids</taxon>
        <taxon>Ericales</taxon>
        <taxon>Theaceae</taxon>
        <taxon>Camellia</taxon>
    </lineage>
</organism>
<keyword evidence="2" id="KW-1185">Reference proteome</keyword>
<accession>A0ACC0HEP4</accession>
<proteinExistence type="predicted"/>
<dbReference type="Proteomes" id="UP001060215">
    <property type="component" value="Chromosome 5"/>
</dbReference>
<name>A0ACC0HEP4_9ERIC</name>
<evidence type="ECO:0000313" key="2">
    <source>
        <dbReference type="Proteomes" id="UP001060215"/>
    </source>
</evidence>
<protein>
    <submittedName>
        <fullName evidence="1">Uncharacterized protein</fullName>
    </submittedName>
</protein>
<dbReference type="EMBL" id="CM045762">
    <property type="protein sequence ID" value="KAI8010361.1"/>
    <property type="molecule type" value="Genomic_DNA"/>
</dbReference>
<evidence type="ECO:0000313" key="1">
    <source>
        <dbReference type="EMBL" id="KAI8010361.1"/>
    </source>
</evidence>
<comment type="caution">
    <text evidence="1">The sequence shown here is derived from an EMBL/GenBank/DDBJ whole genome shotgun (WGS) entry which is preliminary data.</text>
</comment>
<sequence length="123" mass="13351">MLKVIAGRDGAKRKNSKQQIETRVLESIVIASFTIVTALVILPCEYINGSPVPTLIFKGLPFTFQAFVVSLAIAIAASLSALLIHDHNNSFLTKLCRFISIGSITSALSLLLCAIFNFVFLHS</sequence>
<reference evidence="1 2" key="1">
    <citation type="journal article" date="2022" name="Plant J.">
        <title>Chromosome-level genome of Camellia lanceoleosa provides a valuable resource for understanding genome evolution and self-incompatibility.</title>
        <authorList>
            <person name="Gong W."/>
            <person name="Xiao S."/>
            <person name="Wang L."/>
            <person name="Liao Z."/>
            <person name="Chang Y."/>
            <person name="Mo W."/>
            <person name="Hu G."/>
            <person name="Li W."/>
            <person name="Zhao G."/>
            <person name="Zhu H."/>
            <person name="Hu X."/>
            <person name="Ji K."/>
            <person name="Xiang X."/>
            <person name="Song Q."/>
            <person name="Yuan D."/>
            <person name="Jin S."/>
            <person name="Zhang L."/>
        </authorList>
    </citation>
    <scope>NUCLEOTIDE SEQUENCE [LARGE SCALE GENOMIC DNA]</scope>
    <source>
        <strain evidence="1">SQ_2022a</strain>
    </source>
</reference>